<name>A0A7U3YJ67_DESPD</name>
<dbReference type="Proteomes" id="UP000006365">
    <property type="component" value="Chromosome"/>
</dbReference>
<proteinExistence type="predicted"/>
<gene>
    <name evidence="4" type="ordered locus">Despr_0124</name>
</gene>
<evidence type="ECO:0000313" key="5">
    <source>
        <dbReference type="Proteomes" id="UP000006365"/>
    </source>
</evidence>
<dbReference type="KEGG" id="dpr:Despr_0124"/>
<dbReference type="InterPro" id="IPR050595">
    <property type="entry name" value="Bact_response_regulator"/>
</dbReference>
<keyword evidence="5" id="KW-1185">Reference proteome</keyword>
<evidence type="ECO:0000313" key="4">
    <source>
        <dbReference type="EMBL" id="ADW16315.1"/>
    </source>
</evidence>
<dbReference type="PANTHER" id="PTHR44591:SF19">
    <property type="entry name" value="TWO-COMPONENT RESPONSE REGULATOR-RELATED"/>
    <property type="match status" value="1"/>
</dbReference>
<dbReference type="InterPro" id="IPR011006">
    <property type="entry name" value="CheY-like_superfamily"/>
</dbReference>
<dbReference type="SUPFAM" id="SSF52172">
    <property type="entry name" value="CheY-like"/>
    <property type="match status" value="1"/>
</dbReference>
<feature type="domain" description="Response regulatory" evidence="3">
    <location>
        <begin position="5"/>
        <end position="120"/>
    </location>
</feature>
<dbReference type="AlphaFoldDB" id="A0A7U3YJ67"/>
<evidence type="ECO:0000259" key="3">
    <source>
        <dbReference type="PROSITE" id="PS50110"/>
    </source>
</evidence>
<dbReference type="Pfam" id="PF00072">
    <property type="entry name" value="Response_reg"/>
    <property type="match status" value="1"/>
</dbReference>
<accession>A0A7U3YJ67</accession>
<dbReference type="InterPro" id="IPR001789">
    <property type="entry name" value="Sig_transdc_resp-reg_receiver"/>
</dbReference>
<dbReference type="PANTHER" id="PTHR44591">
    <property type="entry name" value="STRESS RESPONSE REGULATOR PROTEIN 1"/>
    <property type="match status" value="1"/>
</dbReference>
<organism evidence="4 5">
    <name type="scientific">Desulfobulbus propionicus (strain ATCC 33891 / DSM 2032 / VKM B-1956 / 1pr3)</name>
    <dbReference type="NCBI Taxonomy" id="577650"/>
    <lineage>
        <taxon>Bacteria</taxon>
        <taxon>Pseudomonadati</taxon>
        <taxon>Thermodesulfobacteriota</taxon>
        <taxon>Desulfobulbia</taxon>
        <taxon>Desulfobulbales</taxon>
        <taxon>Desulfobulbaceae</taxon>
        <taxon>Desulfobulbus</taxon>
    </lineage>
</organism>
<dbReference type="GO" id="GO:0000160">
    <property type="term" value="P:phosphorelay signal transduction system"/>
    <property type="evidence" value="ECO:0007669"/>
    <property type="project" value="InterPro"/>
</dbReference>
<dbReference type="CDD" id="cd17569">
    <property type="entry name" value="REC_HupR-like"/>
    <property type="match status" value="1"/>
</dbReference>
<dbReference type="Gene3D" id="3.40.50.2300">
    <property type="match status" value="1"/>
</dbReference>
<feature type="modified residue" description="4-aspartylphosphate" evidence="2">
    <location>
        <position position="54"/>
    </location>
</feature>
<dbReference type="EMBL" id="CP002364">
    <property type="protein sequence ID" value="ADW16315.1"/>
    <property type="molecule type" value="Genomic_DNA"/>
</dbReference>
<dbReference type="PROSITE" id="PS50110">
    <property type="entry name" value="RESPONSE_REGULATORY"/>
    <property type="match status" value="1"/>
</dbReference>
<evidence type="ECO:0000256" key="2">
    <source>
        <dbReference type="PROSITE-ProRule" id="PRU00169"/>
    </source>
</evidence>
<dbReference type="RefSeq" id="WP_015722863.1">
    <property type="nucleotide sequence ID" value="NC_014972.1"/>
</dbReference>
<sequence>MKQQTLLLVDDEPSFLHGMQRALRQEPYSVLVAENGPQALAVLDEQTVQVVVSDYRMPGMDGLVLMKQIKKSHPRVLLIMLTAYPDVEIILEAINEVGMFKFLLKPIRLALFKRAVAVAMKRVEARETDLLVPAANIREMLLSELERDYPGITTLPPRDEEGYFILDA</sequence>
<dbReference type="SMART" id="SM00448">
    <property type="entry name" value="REC"/>
    <property type="match status" value="1"/>
</dbReference>
<evidence type="ECO:0000256" key="1">
    <source>
        <dbReference type="ARBA" id="ARBA00022553"/>
    </source>
</evidence>
<reference evidence="4 5" key="1">
    <citation type="journal article" date="2011" name="Stand. Genomic Sci.">
        <title>Complete genome sequence of Desulfobulbus propionicus type strain (1pr3).</title>
        <authorList>
            <person name="Pagani I."/>
            <person name="Lapidus A."/>
            <person name="Nolan M."/>
            <person name="Lucas S."/>
            <person name="Hammon N."/>
            <person name="Deshpande S."/>
            <person name="Cheng J.F."/>
            <person name="Chertkov O."/>
            <person name="Davenport K."/>
            <person name="Tapia R."/>
            <person name="Han C."/>
            <person name="Goodwin L."/>
            <person name="Pitluck S."/>
            <person name="Liolios K."/>
            <person name="Mavromatis K."/>
            <person name="Ivanova N."/>
            <person name="Mikhailova N."/>
            <person name="Pati A."/>
            <person name="Chen A."/>
            <person name="Palaniappan K."/>
            <person name="Land M."/>
            <person name="Hauser L."/>
            <person name="Chang Y.J."/>
            <person name="Jeffries C.D."/>
            <person name="Detter J.C."/>
            <person name="Brambilla E."/>
            <person name="Kannan K.P."/>
            <person name="Djao O.D."/>
            <person name="Rohde M."/>
            <person name="Pukall R."/>
            <person name="Spring S."/>
            <person name="Goker M."/>
            <person name="Sikorski J."/>
            <person name="Woyke T."/>
            <person name="Bristow J."/>
            <person name="Eisen J.A."/>
            <person name="Markowitz V."/>
            <person name="Hugenholtz P."/>
            <person name="Kyrpides N.C."/>
            <person name="Klenk H.P."/>
        </authorList>
    </citation>
    <scope>NUCLEOTIDE SEQUENCE [LARGE SCALE GENOMIC DNA]</scope>
    <source>
        <strain evidence="5">ATCC 33891 / DSM 2032 / 1pr3</strain>
    </source>
</reference>
<keyword evidence="1 2" id="KW-0597">Phosphoprotein</keyword>
<protein>
    <submittedName>
        <fullName evidence="4">Response regulator receiver protein</fullName>
    </submittedName>
</protein>